<evidence type="ECO:0000313" key="7">
    <source>
        <dbReference type="Proteomes" id="UP000186817"/>
    </source>
</evidence>
<keyword evidence="2" id="KW-0812">Transmembrane</keyword>
<accession>A0A1Q9ECX0</accession>
<evidence type="ECO:0000256" key="2">
    <source>
        <dbReference type="ARBA" id="ARBA00022692"/>
    </source>
</evidence>
<proteinExistence type="predicted"/>
<dbReference type="Proteomes" id="UP000186817">
    <property type="component" value="Unassembled WGS sequence"/>
</dbReference>
<dbReference type="InterPro" id="IPR023299">
    <property type="entry name" value="ATPase_P-typ_cyto_dom_N"/>
</dbReference>
<keyword evidence="5" id="KW-0472">Membrane</keyword>
<dbReference type="AlphaFoldDB" id="A0A1Q9ECX0"/>
<dbReference type="InterPro" id="IPR018303">
    <property type="entry name" value="ATPase_P-typ_P_site"/>
</dbReference>
<dbReference type="PROSITE" id="PS00154">
    <property type="entry name" value="ATPASE_E1_E2"/>
    <property type="match status" value="1"/>
</dbReference>
<organism evidence="6 7">
    <name type="scientific">Symbiodinium microadriaticum</name>
    <name type="common">Dinoflagellate</name>
    <name type="synonym">Zooxanthella microadriatica</name>
    <dbReference type="NCBI Taxonomy" id="2951"/>
    <lineage>
        <taxon>Eukaryota</taxon>
        <taxon>Sar</taxon>
        <taxon>Alveolata</taxon>
        <taxon>Dinophyceae</taxon>
        <taxon>Suessiales</taxon>
        <taxon>Symbiodiniaceae</taxon>
        <taxon>Symbiodinium</taxon>
    </lineage>
</organism>
<dbReference type="GO" id="GO:0005507">
    <property type="term" value="F:copper ion binding"/>
    <property type="evidence" value="ECO:0007669"/>
    <property type="project" value="TreeGrafter"/>
</dbReference>
<evidence type="ECO:0000256" key="4">
    <source>
        <dbReference type="ARBA" id="ARBA00022989"/>
    </source>
</evidence>
<evidence type="ECO:0000256" key="5">
    <source>
        <dbReference type="ARBA" id="ARBA00023136"/>
    </source>
</evidence>
<name>A0A1Q9ECX0_SYMMI</name>
<dbReference type="GO" id="GO:0016020">
    <property type="term" value="C:membrane"/>
    <property type="evidence" value="ECO:0007669"/>
    <property type="project" value="UniProtKB-SubCell"/>
</dbReference>
<dbReference type="SUPFAM" id="SSF81660">
    <property type="entry name" value="Metal cation-transporting ATPase, ATP-binding domain N"/>
    <property type="match status" value="1"/>
</dbReference>
<dbReference type="Gene3D" id="3.40.1110.10">
    <property type="entry name" value="Calcium-transporting ATPase, cytoplasmic domain N"/>
    <property type="match status" value="1"/>
</dbReference>
<evidence type="ECO:0000256" key="3">
    <source>
        <dbReference type="ARBA" id="ARBA00022967"/>
    </source>
</evidence>
<evidence type="ECO:0000256" key="1">
    <source>
        <dbReference type="ARBA" id="ARBA00004370"/>
    </source>
</evidence>
<comment type="caution">
    <text evidence="6">The sequence shown here is derived from an EMBL/GenBank/DDBJ whole genome shotgun (WGS) entry which is preliminary data.</text>
</comment>
<dbReference type="GO" id="GO:0055070">
    <property type="term" value="P:copper ion homeostasis"/>
    <property type="evidence" value="ECO:0007669"/>
    <property type="project" value="TreeGrafter"/>
</dbReference>
<keyword evidence="7" id="KW-1185">Reference proteome</keyword>
<dbReference type="GO" id="GO:0043682">
    <property type="term" value="F:P-type divalent copper transporter activity"/>
    <property type="evidence" value="ECO:0007669"/>
    <property type="project" value="TreeGrafter"/>
</dbReference>
<dbReference type="GO" id="GO:0000166">
    <property type="term" value="F:nucleotide binding"/>
    <property type="evidence" value="ECO:0007669"/>
    <property type="project" value="InterPro"/>
</dbReference>
<dbReference type="Pfam" id="PF00702">
    <property type="entry name" value="Hydrolase"/>
    <property type="match status" value="1"/>
</dbReference>
<keyword evidence="3" id="KW-1278">Translocase</keyword>
<dbReference type="OrthoDB" id="432719at2759"/>
<protein>
    <submittedName>
        <fullName evidence="6">Copper-transporting ATPase RAN1</fullName>
    </submittedName>
</protein>
<comment type="subcellular location">
    <subcellularLocation>
        <location evidence="1">Membrane</location>
    </subcellularLocation>
</comment>
<gene>
    <name evidence="6" type="primary">RAN1</name>
    <name evidence="6" type="ORF">AK812_SmicGene11631</name>
</gene>
<evidence type="ECO:0000313" key="6">
    <source>
        <dbReference type="EMBL" id="OLQ05231.1"/>
    </source>
</evidence>
<dbReference type="EMBL" id="LSRX01000191">
    <property type="protein sequence ID" value="OLQ05231.1"/>
    <property type="molecule type" value="Genomic_DNA"/>
</dbReference>
<sequence length="589" mass="63564">MVVLGAWFLCREIELAGLRVKHSNVDPLLKQVTLTLASSKTDPVGSLVQRKHSCYCGVVPGNICPYHVALRVADECSTVLWMFLLGTGLVHLDAEGTTEGSKEGERLIDCGDQEELAACLQGRFGALVGNGSKESDSEAELWHDFEEEGSDLEVDVEAHVPYFFHFRVSELQVCICRFGGNPEDGVDLEPGEIAVAMTAGGGTSFLFRTSEVAHEIGAASLALTPFDKSAAEFWARAGFSPKQCSWYARVAKCPRRRNAMLHYLSTAANGRLDHSALQEVSNSEHHNDFTFCLMMAISVLVVACPCALGLAAPTAVMVGTGVGATQGVLIKGGHALEAAHQIEAVVLDKTGTITEGKPRVTDVEVLCRDDEVSLTNLRQHLAAAGAPTTGPVATSLPLLLLAGSAERGSEHPLGQAVAQEAERLLADRGAPSALVEPATFRALPGRGLEASVLEHQVLIGNMAWMETIELFESAETFTHLDARSRISTAEGCDYMCVREQIKSMSGFEARDRECYHVDMHAAWSDSGMGAGCAWNRKDRRVMAKLALALFASQRLTKEEMATKLQWLEQPDEAEAAAARRVFAALLDRT</sequence>
<dbReference type="PANTHER" id="PTHR43520:SF8">
    <property type="entry name" value="P-TYPE CU(+) TRANSPORTER"/>
    <property type="match status" value="1"/>
</dbReference>
<dbReference type="Gene3D" id="1.20.1110.10">
    <property type="entry name" value="Calcium-transporting ATPase, transmembrane domain"/>
    <property type="match status" value="1"/>
</dbReference>
<reference evidence="6 7" key="1">
    <citation type="submission" date="2016-02" db="EMBL/GenBank/DDBJ databases">
        <title>Genome analysis of coral dinoflagellate symbionts highlights evolutionary adaptations to a symbiotic lifestyle.</title>
        <authorList>
            <person name="Aranda M."/>
            <person name="Li Y."/>
            <person name="Liew Y.J."/>
            <person name="Baumgarten S."/>
            <person name="Simakov O."/>
            <person name="Wilson M."/>
            <person name="Piel J."/>
            <person name="Ashoor H."/>
            <person name="Bougouffa S."/>
            <person name="Bajic V.B."/>
            <person name="Ryu T."/>
            <person name="Ravasi T."/>
            <person name="Bayer T."/>
            <person name="Micklem G."/>
            <person name="Kim H."/>
            <person name="Bhak J."/>
            <person name="Lajeunesse T.C."/>
            <person name="Voolstra C.R."/>
        </authorList>
    </citation>
    <scope>NUCLEOTIDE SEQUENCE [LARGE SCALE GENOMIC DNA]</scope>
    <source>
        <strain evidence="6 7">CCMP2467</strain>
    </source>
</reference>
<keyword evidence="4" id="KW-1133">Transmembrane helix</keyword>
<dbReference type="PANTHER" id="PTHR43520">
    <property type="entry name" value="ATP7, ISOFORM B"/>
    <property type="match status" value="1"/>
</dbReference>